<dbReference type="PANTHER" id="PTHR43742">
    <property type="entry name" value="TRIMETHYLAMINE-N-OXIDE REDUCTASE"/>
    <property type="match status" value="1"/>
</dbReference>
<dbReference type="Gene3D" id="3.40.50.740">
    <property type="match status" value="1"/>
</dbReference>
<dbReference type="Gene3D" id="3.30.2070.10">
    <property type="entry name" value="Formate dehydrogenase/DMSO reductase"/>
    <property type="match status" value="1"/>
</dbReference>
<keyword evidence="7" id="KW-0408">Iron</keyword>
<proteinExistence type="inferred from homology"/>
<dbReference type="EMBL" id="UOYP01000571">
    <property type="protein sequence ID" value="VAY89334.1"/>
    <property type="molecule type" value="Genomic_DNA"/>
</dbReference>
<keyword evidence="3" id="KW-0500">Molybdenum</keyword>
<evidence type="ECO:0000256" key="3">
    <source>
        <dbReference type="ARBA" id="ARBA00022505"/>
    </source>
</evidence>
<dbReference type="InterPro" id="IPR006311">
    <property type="entry name" value="TAT_signal"/>
</dbReference>
<evidence type="ECO:0000256" key="6">
    <source>
        <dbReference type="ARBA" id="ARBA00023002"/>
    </source>
</evidence>
<dbReference type="PROSITE" id="PS51318">
    <property type="entry name" value="TAT"/>
    <property type="match status" value="1"/>
</dbReference>
<organism evidence="10">
    <name type="scientific">mine drainage metagenome</name>
    <dbReference type="NCBI Taxonomy" id="410659"/>
    <lineage>
        <taxon>unclassified sequences</taxon>
        <taxon>metagenomes</taxon>
        <taxon>ecological metagenomes</taxon>
    </lineage>
</organism>
<dbReference type="SMART" id="SM00926">
    <property type="entry name" value="Molybdop_Fe4S4"/>
    <property type="match status" value="1"/>
</dbReference>
<keyword evidence="8" id="KW-0411">Iron-sulfur</keyword>
<dbReference type="InterPro" id="IPR006963">
    <property type="entry name" value="Mopterin_OxRdtase_4Fe-4S_dom"/>
</dbReference>
<protein>
    <submittedName>
        <fullName evidence="10">Assimilatory nitrate reductase catalytic subunit</fullName>
        <ecNumber evidence="10">1.7.99.4</ecNumber>
    </submittedName>
</protein>
<dbReference type="Pfam" id="PF00384">
    <property type="entry name" value="Molybdopterin"/>
    <property type="match status" value="1"/>
</dbReference>
<dbReference type="AlphaFoldDB" id="A0A3P3ZRJ0"/>
<dbReference type="GO" id="GO:0043546">
    <property type="term" value="F:molybdopterin cofactor binding"/>
    <property type="evidence" value="ECO:0007669"/>
    <property type="project" value="InterPro"/>
</dbReference>
<dbReference type="Gene3D" id="2.40.40.20">
    <property type="match status" value="1"/>
</dbReference>
<dbReference type="Gene3D" id="3.40.228.10">
    <property type="entry name" value="Dimethylsulfoxide Reductase, domain 2"/>
    <property type="match status" value="1"/>
</dbReference>
<keyword evidence="2" id="KW-0004">4Fe-4S</keyword>
<evidence type="ECO:0000313" key="10">
    <source>
        <dbReference type="EMBL" id="VAY89334.1"/>
    </source>
</evidence>
<dbReference type="PROSITE" id="PS51669">
    <property type="entry name" value="4FE4S_MOW_BIS_MGD"/>
    <property type="match status" value="1"/>
</dbReference>
<dbReference type="InterPro" id="IPR006657">
    <property type="entry name" value="MoPterin_dinucl-bd_dom"/>
</dbReference>
<evidence type="ECO:0000256" key="2">
    <source>
        <dbReference type="ARBA" id="ARBA00022485"/>
    </source>
</evidence>
<dbReference type="InterPro" id="IPR006656">
    <property type="entry name" value="Mopterin_OxRdtase"/>
</dbReference>
<reference evidence="10" key="1">
    <citation type="submission" date="2018-10" db="EMBL/GenBank/DDBJ databases">
        <authorList>
            <person name="Plewniak F."/>
        </authorList>
    </citation>
    <scope>NUCLEOTIDE SEQUENCE</scope>
</reference>
<gene>
    <name evidence="10" type="primary">nasC</name>
    <name evidence="10" type="ORF">CARN8_6120006</name>
</gene>
<dbReference type="Gene3D" id="2.20.25.90">
    <property type="entry name" value="ADC-like domains"/>
    <property type="match status" value="1"/>
</dbReference>
<evidence type="ECO:0000256" key="8">
    <source>
        <dbReference type="ARBA" id="ARBA00023014"/>
    </source>
</evidence>
<dbReference type="Pfam" id="PF04879">
    <property type="entry name" value="Molybdop_Fe4S4"/>
    <property type="match status" value="1"/>
</dbReference>
<dbReference type="Pfam" id="PF01568">
    <property type="entry name" value="Molydop_binding"/>
    <property type="match status" value="1"/>
</dbReference>
<accession>A0A3P3ZRJ0</accession>
<name>A0A3P3ZRJ0_9ZZZZ</name>
<dbReference type="EC" id="1.7.99.4" evidence="10"/>
<sequence length="735" mass="80123">MTTSNLDRRDFLKVLGISGAAATLAGCGHTSIESGVEEVISYVHPQDFVVPGIGVFYASTCAQCGSGCGIMGKVREGRVLKLEGNPESGISGGKICGLGQAGVQAHYNPDRLRTPMYQGEGGLIPVSWEKAHQILEQRLGPNSSLKGEQIAFLTDRVSGHQRVLLENFLETFDSTHHVTYDALSTATGRAATKAILGAEQPLWNIHEARLILSFGNDFLGSGISPVYMARQYALFRKAPRGTLIQIEPRMTLTGGNADRWYPIKPGTEGILALGIAHDLLQHEEFSRGVPQEVLDLVKNYDRDAVSDITGIGSDAVRLIAAQLWNNSPSLVIAGPSVEGHSYGFSNAAAVQLLNVILGNRGKTMEGQSEHPFPQLTPTLGSYQALAELNQKMAAGQTQALLIYGTNPVFTAPSHLPFAESMSKVPFKVAFVTHMDETAGQCDLILPLLSALEDFGTHVAEYQPNGVEVMLQQPLMEKLYPESKGYGDILLEVLKKRKPEAYAAFPDYYSYLKTAMVKAKPVFKVSDSDDHFWEDALRNGLVKWDGKPTTLEAKLPALTMPKPAELTTDYPFYFVPSIRADMRDGRHAYLPWLQESPETMTTVVWDSWVEIHPKTAEAMQIKEGDILQIQSATGSVRAKAYLFPGIQPDTVSMPLGQGHTQLGRFATGVGVNPYKILDPIFDGHTGELAMHATRVALRKTGEHQMVVKDEGPTTLQNGQKLVATLSADQAKLSKEI</sequence>
<dbReference type="GO" id="GO:0016491">
    <property type="term" value="F:oxidoreductase activity"/>
    <property type="evidence" value="ECO:0007669"/>
    <property type="project" value="UniProtKB-KW"/>
</dbReference>
<dbReference type="InterPro" id="IPR009010">
    <property type="entry name" value="Asp_de-COase-like_dom_sf"/>
</dbReference>
<dbReference type="GO" id="GO:0051539">
    <property type="term" value="F:4 iron, 4 sulfur cluster binding"/>
    <property type="evidence" value="ECO:0007669"/>
    <property type="project" value="UniProtKB-KW"/>
</dbReference>
<dbReference type="SUPFAM" id="SSF50692">
    <property type="entry name" value="ADC-like"/>
    <property type="match status" value="1"/>
</dbReference>
<evidence type="ECO:0000256" key="7">
    <source>
        <dbReference type="ARBA" id="ARBA00023004"/>
    </source>
</evidence>
<keyword evidence="5" id="KW-0732">Signal</keyword>
<dbReference type="PANTHER" id="PTHR43742:SF9">
    <property type="entry name" value="TETRATHIONATE REDUCTASE SUBUNIT A"/>
    <property type="match status" value="1"/>
</dbReference>
<evidence type="ECO:0000256" key="1">
    <source>
        <dbReference type="ARBA" id="ARBA00010312"/>
    </source>
</evidence>
<keyword evidence="4" id="KW-0479">Metal-binding</keyword>
<feature type="domain" description="4Fe-4S Mo/W bis-MGD-type" evidence="9">
    <location>
        <begin position="54"/>
        <end position="110"/>
    </location>
</feature>
<comment type="similarity">
    <text evidence="1">Belongs to the prokaryotic molybdopterin-containing oxidoreductase family.</text>
</comment>
<dbReference type="InterPro" id="IPR019546">
    <property type="entry name" value="TAT_signal_bac_arc"/>
</dbReference>
<dbReference type="NCBIfam" id="TIGR01409">
    <property type="entry name" value="TAT_signal_seq"/>
    <property type="match status" value="1"/>
</dbReference>
<evidence type="ECO:0000259" key="9">
    <source>
        <dbReference type="PROSITE" id="PS51669"/>
    </source>
</evidence>
<dbReference type="GO" id="GO:0046872">
    <property type="term" value="F:metal ion binding"/>
    <property type="evidence" value="ECO:0007669"/>
    <property type="project" value="UniProtKB-KW"/>
</dbReference>
<dbReference type="SUPFAM" id="SSF53706">
    <property type="entry name" value="Formate dehydrogenase/DMSO reductase, domains 1-3"/>
    <property type="match status" value="1"/>
</dbReference>
<keyword evidence="6 10" id="KW-0560">Oxidoreductase</keyword>
<dbReference type="InterPro" id="IPR050612">
    <property type="entry name" value="Prok_Mopterin_Oxidored"/>
</dbReference>
<evidence type="ECO:0000256" key="4">
    <source>
        <dbReference type="ARBA" id="ARBA00022723"/>
    </source>
</evidence>
<evidence type="ECO:0000256" key="5">
    <source>
        <dbReference type="ARBA" id="ARBA00022729"/>
    </source>
</evidence>